<feature type="region of interest" description="Disordered" evidence="1">
    <location>
        <begin position="27"/>
        <end position="50"/>
    </location>
</feature>
<comment type="caution">
    <text evidence="2">The sequence shown here is derived from an EMBL/GenBank/DDBJ whole genome shotgun (WGS) entry which is preliminary data.</text>
</comment>
<name>A0ABU1IK83_9BACL</name>
<feature type="compositionally biased region" description="Basic and acidic residues" evidence="1">
    <location>
        <begin position="29"/>
        <end position="44"/>
    </location>
</feature>
<evidence type="ECO:0000313" key="2">
    <source>
        <dbReference type="EMBL" id="MDR6225176.1"/>
    </source>
</evidence>
<dbReference type="Proteomes" id="UP001185012">
    <property type="component" value="Unassembled WGS sequence"/>
</dbReference>
<keyword evidence="3" id="KW-1185">Reference proteome</keyword>
<protein>
    <submittedName>
        <fullName evidence="2">Uncharacterized protein</fullName>
    </submittedName>
</protein>
<gene>
    <name evidence="2" type="ORF">JOE21_001167</name>
</gene>
<sequence length="85" mass="9717">MAAPYIFIPITSHRRFHDYIARDAPLNDQVKEDDPLPQHTRQDSLPDLVNLPGERDVQVTVNGKPQHGGSLLIRLNTNKYFNVIK</sequence>
<organism evidence="2 3">
    <name type="scientific">Desmospora profundinema</name>
    <dbReference type="NCBI Taxonomy" id="1571184"/>
    <lineage>
        <taxon>Bacteria</taxon>
        <taxon>Bacillati</taxon>
        <taxon>Bacillota</taxon>
        <taxon>Bacilli</taxon>
        <taxon>Bacillales</taxon>
        <taxon>Thermoactinomycetaceae</taxon>
        <taxon>Desmospora</taxon>
    </lineage>
</organism>
<dbReference type="EMBL" id="JAVDQG010000002">
    <property type="protein sequence ID" value="MDR6225176.1"/>
    <property type="molecule type" value="Genomic_DNA"/>
</dbReference>
<reference evidence="2 3" key="1">
    <citation type="submission" date="2023-07" db="EMBL/GenBank/DDBJ databases">
        <title>Genomic Encyclopedia of Type Strains, Phase IV (KMG-IV): sequencing the most valuable type-strain genomes for metagenomic binning, comparative biology and taxonomic classification.</title>
        <authorList>
            <person name="Goeker M."/>
        </authorList>
    </citation>
    <scope>NUCLEOTIDE SEQUENCE [LARGE SCALE GENOMIC DNA]</scope>
    <source>
        <strain evidence="2 3">DSM 45903</strain>
    </source>
</reference>
<evidence type="ECO:0000313" key="3">
    <source>
        <dbReference type="Proteomes" id="UP001185012"/>
    </source>
</evidence>
<proteinExistence type="predicted"/>
<evidence type="ECO:0000256" key="1">
    <source>
        <dbReference type="SAM" id="MobiDB-lite"/>
    </source>
</evidence>
<accession>A0ABU1IK83</accession>